<dbReference type="EMBL" id="JEMT01026025">
    <property type="protein sequence ID" value="EXX60145.1"/>
    <property type="molecule type" value="Genomic_DNA"/>
</dbReference>
<comment type="caution">
    <text evidence="1">The sequence shown here is derived from an EMBL/GenBank/DDBJ whole genome shotgun (WGS) entry which is preliminary data.</text>
</comment>
<evidence type="ECO:0008006" key="3">
    <source>
        <dbReference type="Google" id="ProtNLM"/>
    </source>
</evidence>
<keyword evidence="2" id="KW-1185">Reference proteome</keyword>
<dbReference type="HOGENOM" id="CLU_1116252_0_0_1"/>
<evidence type="ECO:0000313" key="1">
    <source>
        <dbReference type="EMBL" id="EXX60145.1"/>
    </source>
</evidence>
<dbReference type="STRING" id="1432141.A0A015J0F2"/>
<sequence length="249" mass="29049">MVAATRQIEESLELQTFNHYRCIAHILNLIVKAALDTDIIPLPIKKLHAFISTIRNSPKQMDKLKEYFRVEDIKFKAPLPDIITRWNYTFYMIERALEIKPILLHIVSNLPTLTSNWPTDEEWVILTDLLDLLAPFALMTKIIFAASYPTIGEVKWLLLGIKHHLERTQSSNYSLLLQVNAMKRVFDNYFEQINNLLHILAFFDPCYKKKAYGNIFQESILQPIRIAMADYYEESSTPTVSEDRTIEDL</sequence>
<accession>A0A015J0F2</accession>
<dbReference type="AlphaFoldDB" id="A0A015J0F2"/>
<dbReference type="PANTHER" id="PTHR23272:SF161">
    <property type="entry name" value="ZINC FINGER BED DOMAIN-CONTAINING PROTEIN RICESLEEPER 1-LIKE"/>
    <property type="match status" value="1"/>
</dbReference>
<reference evidence="1 2" key="1">
    <citation type="submission" date="2014-02" db="EMBL/GenBank/DDBJ databases">
        <title>Single nucleus genome sequencing reveals high similarity among nuclei of an endomycorrhizal fungus.</title>
        <authorList>
            <person name="Lin K."/>
            <person name="Geurts R."/>
            <person name="Zhang Z."/>
            <person name="Limpens E."/>
            <person name="Saunders D.G."/>
            <person name="Mu D."/>
            <person name="Pang E."/>
            <person name="Cao H."/>
            <person name="Cha H."/>
            <person name="Lin T."/>
            <person name="Zhou Q."/>
            <person name="Shang Y."/>
            <person name="Li Y."/>
            <person name="Ivanov S."/>
            <person name="Sharma T."/>
            <person name="Velzen R.V."/>
            <person name="Ruijter N.D."/>
            <person name="Aanen D.K."/>
            <person name="Win J."/>
            <person name="Kamoun S."/>
            <person name="Bisseling T."/>
            <person name="Huang S."/>
        </authorList>
    </citation>
    <scope>NUCLEOTIDE SEQUENCE [LARGE SCALE GENOMIC DNA]</scope>
    <source>
        <strain evidence="2">DAOM197198w</strain>
    </source>
</reference>
<name>A0A015J0F2_RHIIW</name>
<organism evidence="1 2">
    <name type="scientific">Rhizophagus irregularis (strain DAOM 197198w)</name>
    <name type="common">Glomus intraradices</name>
    <dbReference type="NCBI Taxonomy" id="1432141"/>
    <lineage>
        <taxon>Eukaryota</taxon>
        <taxon>Fungi</taxon>
        <taxon>Fungi incertae sedis</taxon>
        <taxon>Mucoromycota</taxon>
        <taxon>Glomeromycotina</taxon>
        <taxon>Glomeromycetes</taxon>
        <taxon>Glomerales</taxon>
        <taxon>Glomeraceae</taxon>
        <taxon>Rhizophagus</taxon>
    </lineage>
</organism>
<dbReference type="PANTHER" id="PTHR23272">
    <property type="entry name" value="BED FINGER-RELATED"/>
    <property type="match status" value="1"/>
</dbReference>
<proteinExistence type="predicted"/>
<dbReference type="Proteomes" id="UP000022910">
    <property type="component" value="Unassembled WGS sequence"/>
</dbReference>
<protein>
    <recommendedName>
        <fullName evidence="3">Zinc finger bed domain-containing protein ricesleeper 2-like</fullName>
    </recommendedName>
</protein>
<evidence type="ECO:0000313" key="2">
    <source>
        <dbReference type="Proteomes" id="UP000022910"/>
    </source>
</evidence>
<dbReference type="SUPFAM" id="SSF53098">
    <property type="entry name" value="Ribonuclease H-like"/>
    <property type="match status" value="1"/>
</dbReference>
<dbReference type="InterPro" id="IPR012337">
    <property type="entry name" value="RNaseH-like_sf"/>
</dbReference>
<gene>
    <name evidence="1" type="ORF">RirG_182590</name>
</gene>
<dbReference type="OrthoDB" id="2449227at2759"/>